<reference evidence="12 13" key="1">
    <citation type="submission" date="2019-08" db="EMBL/GenBank/DDBJ databases">
        <title>In-depth cultivation of the pig gut microbiome towards novel bacterial diversity and tailored functional studies.</title>
        <authorList>
            <person name="Wylensek D."/>
            <person name="Hitch T.C.A."/>
            <person name="Clavel T."/>
        </authorList>
    </citation>
    <scope>NUCLEOTIDE SEQUENCE [LARGE SCALE GENOMIC DNA]</scope>
    <source>
        <strain evidence="12 13">Oil+RF-744-WCA-WT-13</strain>
    </source>
</reference>
<protein>
    <submittedName>
        <fullName evidence="12">TRAP transporter small permease</fullName>
    </submittedName>
</protein>
<evidence type="ECO:0000259" key="11">
    <source>
        <dbReference type="Pfam" id="PF04290"/>
    </source>
</evidence>
<evidence type="ECO:0000256" key="6">
    <source>
        <dbReference type="ARBA" id="ARBA00022989"/>
    </source>
</evidence>
<dbReference type="AlphaFoldDB" id="A0A7X2TNZ8"/>
<feature type="domain" description="Tripartite ATP-independent periplasmic transporters DctQ component" evidence="11">
    <location>
        <begin position="42"/>
        <end position="167"/>
    </location>
</feature>
<evidence type="ECO:0000256" key="5">
    <source>
        <dbReference type="ARBA" id="ARBA00022692"/>
    </source>
</evidence>
<feature type="region of interest" description="Disordered" evidence="9">
    <location>
        <begin position="173"/>
        <end position="197"/>
    </location>
</feature>
<feature type="transmembrane region" description="Helical" evidence="10">
    <location>
        <begin position="143"/>
        <end position="161"/>
    </location>
</feature>
<keyword evidence="4" id="KW-0997">Cell inner membrane</keyword>
<comment type="subcellular location">
    <subcellularLocation>
        <location evidence="1">Cell inner membrane</location>
        <topology evidence="1">Multi-pass membrane protein</topology>
    </subcellularLocation>
</comment>
<dbReference type="Proteomes" id="UP000466864">
    <property type="component" value="Unassembled WGS sequence"/>
</dbReference>
<sequence length="197" mass="21357">MQAAGGYQNEEAVCFMKTYKKIMGIVVKIENAVLALSILLVLVLTFGNVIARKIFQHSLGFTEEITVAVFVLISLLGAGVAARDGGLVNLSLIPDRLGKKGRNVLQILSTVVCLFYSIVLTAEGINRVRVDHTLSPILHIPKSFFWIFVVIGGVSLTLHFIENCLDFLKQPASSVPGTDSKESVQPENSACRGGKNK</sequence>
<dbReference type="GO" id="GO:0005886">
    <property type="term" value="C:plasma membrane"/>
    <property type="evidence" value="ECO:0007669"/>
    <property type="project" value="UniProtKB-SubCell"/>
</dbReference>
<comment type="caution">
    <text evidence="12">The sequence shown here is derived from an EMBL/GenBank/DDBJ whole genome shotgun (WGS) entry which is preliminary data.</text>
</comment>
<keyword evidence="5 10" id="KW-0812">Transmembrane</keyword>
<keyword evidence="3" id="KW-1003">Cell membrane</keyword>
<dbReference type="EMBL" id="VUMV01000009">
    <property type="protein sequence ID" value="MST82824.1"/>
    <property type="molecule type" value="Genomic_DNA"/>
</dbReference>
<feature type="transmembrane region" description="Helical" evidence="10">
    <location>
        <begin position="32"/>
        <end position="51"/>
    </location>
</feature>
<evidence type="ECO:0000256" key="8">
    <source>
        <dbReference type="ARBA" id="ARBA00038436"/>
    </source>
</evidence>
<feature type="transmembrane region" description="Helical" evidence="10">
    <location>
        <begin position="103"/>
        <end position="122"/>
    </location>
</feature>
<dbReference type="GO" id="GO:0015740">
    <property type="term" value="P:C4-dicarboxylate transport"/>
    <property type="evidence" value="ECO:0007669"/>
    <property type="project" value="TreeGrafter"/>
</dbReference>
<dbReference type="PANTHER" id="PTHR35011">
    <property type="entry name" value="2,3-DIKETO-L-GULONATE TRAP TRANSPORTER SMALL PERMEASE PROTEIN YIAM"/>
    <property type="match status" value="1"/>
</dbReference>
<evidence type="ECO:0000256" key="10">
    <source>
        <dbReference type="SAM" id="Phobius"/>
    </source>
</evidence>
<keyword evidence="6 10" id="KW-1133">Transmembrane helix</keyword>
<keyword evidence="7 10" id="KW-0472">Membrane</keyword>
<dbReference type="InterPro" id="IPR055348">
    <property type="entry name" value="DctQ"/>
</dbReference>
<feature type="transmembrane region" description="Helical" evidence="10">
    <location>
        <begin position="63"/>
        <end position="83"/>
    </location>
</feature>
<gene>
    <name evidence="12" type="ORF">FYJ60_10945</name>
</gene>
<accession>A0A7X2TNZ8</accession>
<dbReference type="GO" id="GO:0022857">
    <property type="term" value="F:transmembrane transporter activity"/>
    <property type="evidence" value="ECO:0007669"/>
    <property type="project" value="TreeGrafter"/>
</dbReference>
<evidence type="ECO:0000256" key="1">
    <source>
        <dbReference type="ARBA" id="ARBA00004429"/>
    </source>
</evidence>
<organism evidence="12 13">
    <name type="scientific">Bilifractor porci</name>
    <dbReference type="NCBI Taxonomy" id="2606636"/>
    <lineage>
        <taxon>Bacteria</taxon>
        <taxon>Bacillati</taxon>
        <taxon>Bacillota</taxon>
        <taxon>Clostridia</taxon>
        <taxon>Lachnospirales</taxon>
        <taxon>Lachnospiraceae</taxon>
        <taxon>Bilifractor</taxon>
    </lineage>
</organism>
<name>A0A7X2TNZ8_9FIRM</name>
<keyword evidence="13" id="KW-1185">Reference proteome</keyword>
<dbReference type="Pfam" id="PF04290">
    <property type="entry name" value="DctQ"/>
    <property type="match status" value="1"/>
</dbReference>
<evidence type="ECO:0000256" key="7">
    <source>
        <dbReference type="ARBA" id="ARBA00023136"/>
    </source>
</evidence>
<evidence type="ECO:0000313" key="13">
    <source>
        <dbReference type="Proteomes" id="UP000466864"/>
    </source>
</evidence>
<dbReference type="PANTHER" id="PTHR35011:SF2">
    <property type="entry name" value="2,3-DIKETO-L-GULONATE TRAP TRANSPORTER SMALL PERMEASE PROTEIN YIAM"/>
    <property type="match status" value="1"/>
</dbReference>
<proteinExistence type="inferred from homology"/>
<evidence type="ECO:0000256" key="4">
    <source>
        <dbReference type="ARBA" id="ARBA00022519"/>
    </source>
</evidence>
<evidence type="ECO:0000256" key="9">
    <source>
        <dbReference type="SAM" id="MobiDB-lite"/>
    </source>
</evidence>
<keyword evidence="2" id="KW-0813">Transport</keyword>
<evidence type="ECO:0000313" key="12">
    <source>
        <dbReference type="EMBL" id="MST82824.1"/>
    </source>
</evidence>
<comment type="similarity">
    <text evidence="8">Belongs to the TRAP transporter small permease family.</text>
</comment>
<dbReference type="InterPro" id="IPR007387">
    <property type="entry name" value="TRAP_DctQ"/>
</dbReference>
<evidence type="ECO:0000256" key="2">
    <source>
        <dbReference type="ARBA" id="ARBA00022448"/>
    </source>
</evidence>
<evidence type="ECO:0000256" key="3">
    <source>
        <dbReference type="ARBA" id="ARBA00022475"/>
    </source>
</evidence>